<dbReference type="EMBL" id="JACEOL010000010">
    <property type="protein sequence ID" value="MBA4601533.1"/>
    <property type="molecule type" value="Genomic_DNA"/>
</dbReference>
<evidence type="ECO:0000313" key="1">
    <source>
        <dbReference type="EMBL" id="MBA4601533.1"/>
    </source>
</evidence>
<dbReference type="Proteomes" id="UP000538292">
    <property type="component" value="Unassembled WGS sequence"/>
</dbReference>
<gene>
    <name evidence="1" type="ORF">H2C83_04185</name>
</gene>
<dbReference type="InterPro" id="IPR025449">
    <property type="entry name" value="JetB"/>
</dbReference>
<dbReference type="AlphaFoldDB" id="A0A7W1XQQ5"/>
<organism evidence="1 2">
    <name type="scientific">Thermoactinomyces mirandus</name>
    <dbReference type="NCBI Taxonomy" id="2756294"/>
    <lineage>
        <taxon>Bacteria</taxon>
        <taxon>Bacillati</taxon>
        <taxon>Bacillota</taxon>
        <taxon>Bacilli</taxon>
        <taxon>Bacillales</taxon>
        <taxon>Thermoactinomycetaceae</taxon>
        <taxon>Thermoactinomyces</taxon>
    </lineage>
</organism>
<evidence type="ECO:0000313" key="2">
    <source>
        <dbReference type="Proteomes" id="UP000538292"/>
    </source>
</evidence>
<comment type="caution">
    <text evidence="1">The sequence shown here is derived from an EMBL/GenBank/DDBJ whole genome shotgun (WGS) entry which is preliminary data.</text>
</comment>
<reference evidence="1 2" key="1">
    <citation type="submission" date="2020-07" db="EMBL/GenBank/DDBJ databases">
        <title>Thermoactinomyces phylogeny.</title>
        <authorList>
            <person name="Dunlap C."/>
        </authorList>
    </citation>
    <scope>NUCLEOTIDE SEQUENCE [LARGE SCALE GENOMIC DNA]</scope>
    <source>
        <strain evidence="1 2">AMNI-1</strain>
    </source>
</reference>
<sequence>MLNNLSELEQERVRAVINRLIAVNFLVKEKERESYMLIRRHRQALEQFFRFLSWDLIVDERHECVFLYASNNGLRRSLSRDESIWLLILRLIYEEKRQGLSLSEFPITTIHEIRSKYETFRFSWLKRTNLEKMVKLCEKYYLADTLDSDIRSDECRLRLFHTWLYVIDVDQLQTIHEKIRRYGENGQEGEPLDEVAEKVKAD</sequence>
<name>A0A7W1XQQ5_9BACL</name>
<protein>
    <submittedName>
        <fullName evidence="1">DUF4194 domain-containing protein</fullName>
    </submittedName>
</protein>
<keyword evidence="2" id="KW-1185">Reference proteome</keyword>
<accession>A0A7W1XQQ5</accession>
<dbReference type="Pfam" id="PF13835">
    <property type="entry name" value="DUF4194"/>
    <property type="match status" value="1"/>
</dbReference>
<proteinExistence type="predicted"/>